<evidence type="ECO:0000313" key="1">
    <source>
        <dbReference type="EMBL" id="KAJ9116368.1"/>
    </source>
</evidence>
<evidence type="ECO:0000313" key="2">
    <source>
        <dbReference type="Proteomes" id="UP001243375"/>
    </source>
</evidence>
<accession>A0ACC2WY06</accession>
<protein>
    <submittedName>
        <fullName evidence="1">Uncharacterized protein</fullName>
    </submittedName>
</protein>
<keyword evidence="2" id="KW-1185">Reference proteome</keyword>
<comment type="caution">
    <text evidence="1">The sequence shown here is derived from an EMBL/GenBank/DDBJ whole genome shotgun (WGS) entry which is preliminary data.</text>
</comment>
<proteinExistence type="predicted"/>
<organism evidence="1 2">
    <name type="scientific">Naganishia vaughanmartiniae</name>
    <dbReference type="NCBI Taxonomy" id="1424756"/>
    <lineage>
        <taxon>Eukaryota</taxon>
        <taxon>Fungi</taxon>
        <taxon>Dikarya</taxon>
        <taxon>Basidiomycota</taxon>
        <taxon>Agaricomycotina</taxon>
        <taxon>Tremellomycetes</taxon>
        <taxon>Filobasidiales</taxon>
        <taxon>Filobasidiaceae</taxon>
        <taxon>Naganishia</taxon>
    </lineage>
</organism>
<sequence>MTSCTDKKTDSVRQSLEGLQLNAEKDTTQKANKDDRPATLLSLSAKVLRKIARILRQDSLGSLANLNVCSKALYAISLPILWKEVVWKANMWKDAQDRSDGNPAGWQFVEYIHFSGKAPWFWKGLVDALPAEEAKSSSQDIVQLRWPKLQMVIRTESLINVEVPKSVWLTLQGATDKQSTTESAVGRVIEMAYKAWKIANLSPAIIPKFVSHYQPIEDSFKHSIISYKPQAKKRPVIPNAQNRPPTTLQHFQLDYPDATLEVDMILAKCTLDFYLISDIVKEVDQASRLCRVIAIWKLFKQTQRHFAPAKLVFALERCWIFDDVQTWLDMAEVATVDEPARNPSFEIEAILGVPHTAKGFLSEAFRLQDHLIAQSQKYGFDADGATKNRSLPVHIELTDMGHPSLPPPVCVHAKIKMPKRSE</sequence>
<gene>
    <name evidence="1" type="ORF">QFC22_004809</name>
</gene>
<name>A0ACC2WY06_9TREE</name>
<dbReference type="EMBL" id="JASBWU010000014">
    <property type="protein sequence ID" value="KAJ9116368.1"/>
    <property type="molecule type" value="Genomic_DNA"/>
</dbReference>
<dbReference type="Proteomes" id="UP001243375">
    <property type="component" value="Unassembled WGS sequence"/>
</dbReference>
<reference evidence="1" key="1">
    <citation type="submission" date="2023-04" db="EMBL/GenBank/DDBJ databases">
        <title>Draft Genome sequencing of Naganishia species isolated from polar environments using Oxford Nanopore Technology.</title>
        <authorList>
            <person name="Leo P."/>
            <person name="Venkateswaran K."/>
        </authorList>
    </citation>
    <scope>NUCLEOTIDE SEQUENCE</scope>
    <source>
        <strain evidence="1">MNA-CCFEE 5425</strain>
    </source>
</reference>